<accession>A0A9W8VAN5</accession>
<reference evidence="2" key="1">
    <citation type="submission" date="2022-09" db="EMBL/GenBank/DDBJ databases">
        <title>Fusarium specimens isolated from Avocado Roots.</title>
        <authorList>
            <person name="Stajich J."/>
            <person name="Roper C."/>
            <person name="Heimlech-Rivalta G."/>
        </authorList>
    </citation>
    <scope>NUCLEOTIDE SEQUENCE</scope>
    <source>
        <strain evidence="2">CF00136</strain>
    </source>
</reference>
<feature type="compositionally biased region" description="Basic and acidic residues" evidence="1">
    <location>
        <begin position="1"/>
        <end position="11"/>
    </location>
</feature>
<dbReference type="EMBL" id="JAOQAZ010000024">
    <property type="protein sequence ID" value="KAJ4253333.1"/>
    <property type="molecule type" value="Genomic_DNA"/>
</dbReference>
<evidence type="ECO:0000256" key="1">
    <source>
        <dbReference type="SAM" id="MobiDB-lite"/>
    </source>
</evidence>
<proteinExistence type="predicted"/>
<keyword evidence="3" id="KW-1185">Reference proteome</keyword>
<feature type="compositionally biased region" description="Polar residues" evidence="1">
    <location>
        <begin position="12"/>
        <end position="29"/>
    </location>
</feature>
<evidence type="ECO:0000313" key="3">
    <source>
        <dbReference type="Proteomes" id="UP001152049"/>
    </source>
</evidence>
<name>A0A9W8VAN5_9HYPO</name>
<dbReference type="AlphaFoldDB" id="A0A9W8VAN5"/>
<evidence type="ECO:0000313" key="2">
    <source>
        <dbReference type="EMBL" id="KAJ4253333.1"/>
    </source>
</evidence>
<sequence>MADLKEQDNKSSGRASAEPSTNGPSNSDVQALEQENEFLKQQVQTLMKFCQLCEKEAELQQTIERDTKINEELERENRAIQMEIEAMDHLFAKCHVFEQSSAKDRMDEYAVGRTLGIFLKMYYESPALPDEDYAAIARFTTRVIDTITRDAQEETNDA</sequence>
<gene>
    <name evidence="2" type="ORF">NW762_010488</name>
</gene>
<comment type="caution">
    <text evidence="2">The sequence shown here is derived from an EMBL/GenBank/DDBJ whole genome shotgun (WGS) entry which is preliminary data.</text>
</comment>
<organism evidence="2 3">
    <name type="scientific">Fusarium torreyae</name>
    <dbReference type="NCBI Taxonomy" id="1237075"/>
    <lineage>
        <taxon>Eukaryota</taxon>
        <taxon>Fungi</taxon>
        <taxon>Dikarya</taxon>
        <taxon>Ascomycota</taxon>
        <taxon>Pezizomycotina</taxon>
        <taxon>Sordariomycetes</taxon>
        <taxon>Hypocreomycetidae</taxon>
        <taxon>Hypocreales</taxon>
        <taxon>Nectriaceae</taxon>
        <taxon>Fusarium</taxon>
    </lineage>
</organism>
<feature type="region of interest" description="Disordered" evidence="1">
    <location>
        <begin position="1"/>
        <end position="34"/>
    </location>
</feature>
<protein>
    <submittedName>
        <fullName evidence="2">Uncharacterized protein</fullName>
    </submittedName>
</protein>
<dbReference type="Proteomes" id="UP001152049">
    <property type="component" value="Unassembled WGS sequence"/>
</dbReference>